<protein>
    <submittedName>
        <fullName evidence="1">Uncharacterized protein</fullName>
    </submittedName>
</protein>
<dbReference type="AlphaFoldDB" id="R9PKB3"/>
<reference evidence="1" key="1">
    <citation type="journal article" date="2013" name="Genome Announc.">
        <title>Draft Genome Sequence of Agarivorans albus Strain MKT 106T, an Agarolytic Marine Bacterium.</title>
        <authorList>
            <person name="Yasuike M."/>
            <person name="Nakamura Y."/>
            <person name="Kai W."/>
            <person name="Fujiwara A."/>
            <person name="Fukui Y."/>
            <person name="Satomi M."/>
            <person name="Sano M."/>
        </authorList>
    </citation>
    <scope>NUCLEOTIDE SEQUENCE [LARGE SCALE GENOMIC DNA]</scope>
</reference>
<keyword evidence="2" id="KW-1185">Reference proteome</keyword>
<dbReference type="OrthoDB" id="6375592at2"/>
<accession>R9PKB3</accession>
<sequence length="898" mass="98245">MTDLDINKALGKLVEKIDQVEGIVVEQGTNKAWHALDQGAKKLLSKIGVDAAELKNLFAFIDQVSADPSLTLDLEEWQVPLGSALSIKGRVGGHLIIDIVLPSDAEQYSDFKQTNMATVAIDQQLQIESGVSINLPVKILNISSNAEGHLKWQVKVVCAVAHDQKLIRFLGQLAKEALPLFSLESLSNVINAQYSSHAIQGVVIQQNRALSASATATLGHVWSVSGNNKLLDVKVNASAGASFKASYAFSGDFKLVIKPADIGVQIALYQLTNSTKQAGLSLDALIELHGLDKVAETYLAAPLKKLEGEAAQLQTLLERFKEPGTWLLQNIDEHFAQAISDEDWKDIALLLADGDSDGLAKQLGARVKDKLELALTTQPLEWLSKPDETSQKISDYLQQNTFLTPALSKRLKLNDLLTKNCIKAKQKLVDEIAAIADKSQGKVAPLLTPLKQLKEAKTELKDQLNNQQLASTLNDCVTRWLEQYNKARTTFSQAIKKAGELQLGLSVYGSSSKDNGEQAMLSFKLIETSAIECQDLYQDLLLGKPINLDALQLIERDGQLSDLSGWLVSSSKIRKEIGLKLNLGDNFQFSQQSLIEKVASAKVDHTGQLLELTGESVIRHQSKTLKESRTAEFVSAFDVLAALKFGASPNIGIGLSFEDKGVMTPKEMEQFLAPLSNTAFPLIDRTSYLLALQQFNLLYQSQSLSRSIIECQLNLDASDIHGLAAANETDIEASAIELLCNMTLSGNERGQIAHESKIAEQSKAQLNAFLDASLTSSAPSSAQSSFKQLQQRVKDILANAHRLSTFIGIYRKLSQQIENLQTNDTKAYIKLVNQANDELVATMKSFIKVQGWFSGLFSEAIPKTTIILLIVLAKYLGRDEPLLTPVISYDSNGKTQVL</sequence>
<organism evidence="1 2">
    <name type="scientific">Agarivorans albus MKT 106</name>
    <dbReference type="NCBI Taxonomy" id="1331007"/>
    <lineage>
        <taxon>Bacteria</taxon>
        <taxon>Pseudomonadati</taxon>
        <taxon>Pseudomonadota</taxon>
        <taxon>Gammaproteobacteria</taxon>
        <taxon>Alteromonadales</taxon>
        <taxon>Alteromonadaceae</taxon>
        <taxon>Agarivorans</taxon>
    </lineage>
</organism>
<evidence type="ECO:0000313" key="1">
    <source>
        <dbReference type="EMBL" id="GAD01698.1"/>
    </source>
</evidence>
<gene>
    <name evidence="1" type="ORF">AALB_1778</name>
</gene>
<proteinExistence type="predicted"/>
<name>R9PKB3_AGAAL</name>
<dbReference type="Proteomes" id="UP000014461">
    <property type="component" value="Unassembled WGS sequence"/>
</dbReference>
<evidence type="ECO:0000313" key="2">
    <source>
        <dbReference type="Proteomes" id="UP000014461"/>
    </source>
</evidence>
<comment type="caution">
    <text evidence="1">The sequence shown here is derived from an EMBL/GenBank/DDBJ whole genome shotgun (WGS) entry which is preliminary data.</text>
</comment>
<dbReference type="RefSeq" id="WP_016401466.1">
    <property type="nucleotide sequence ID" value="NZ_BARX01000010.1"/>
</dbReference>
<dbReference type="EMBL" id="BARX01000010">
    <property type="protein sequence ID" value="GAD01698.1"/>
    <property type="molecule type" value="Genomic_DNA"/>
</dbReference>